<dbReference type="RefSeq" id="WP_207180648.1">
    <property type="nucleotide sequence ID" value="NZ_AP024480.1"/>
</dbReference>
<feature type="region of interest" description="Disordered" evidence="1">
    <location>
        <begin position="83"/>
        <end position="157"/>
    </location>
</feature>
<keyword evidence="2" id="KW-0472">Membrane</keyword>
<evidence type="ECO:0000313" key="4">
    <source>
        <dbReference type="Proteomes" id="UP000663623"/>
    </source>
</evidence>
<evidence type="ECO:0000256" key="2">
    <source>
        <dbReference type="SAM" id="Phobius"/>
    </source>
</evidence>
<feature type="compositionally biased region" description="Polar residues" evidence="1">
    <location>
        <begin position="111"/>
        <end position="157"/>
    </location>
</feature>
<accession>A0ABN6E4U9</accession>
<evidence type="ECO:0000256" key="1">
    <source>
        <dbReference type="SAM" id="MobiDB-lite"/>
    </source>
</evidence>
<evidence type="ECO:0000313" key="3">
    <source>
        <dbReference type="EMBL" id="BCS80356.1"/>
    </source>
</evidence>
<gene>
    <name evidence="3" type="ORF">CaldiYA01_03160</name>
</gene>
<proteinExistence type="predicted"/>
<keyword evidence="4" id="KW-1185">Reference proteome</keyword>
<keyword evidence="2" id="KW-0812">Transmembrane</keyword>
<reference evidence="3 4" key="1">
    <citation type="submission" date="2021-02" db="EMBL/GenBank/DDBJ databases">
        <title>Nitrogen-fixing ability and nitrogen fixation related genes of thermophilic fermentative bacteria in the genus Caldicellulosiruptor.</title>
        <authorList>
            <person name="Chen Y."/>
            <person name="Nishihara A."/>
            <person name="Haruta S."/>
        </authorList>
    </citation>
    <scope>NUCLEOTIDE SEQUENCE [LARGE SCALE GENOMIC DNA]</scope>
    <source>
        <strain evidence="3 4">YA01</strain>
    </source>
</reference>
<organism evidence="3 4">
    <name type="scientific">Caldicellulosiruptor diazotrophicus</name>
    <dbReference type="NCBI Taxonomy" id="2806205"/>
    <lineage>
        <taxon>Bacteria</taxon>
        <taxon>Bacillati</taxon>
        <taxon>Bacillota</taxon>
        <taxon>Bacillota incertae sedis</taxon>
        <taxon>Caldicellulosiruptorales</taxon>
        <taxon>Caldicellulosiruptoraceae</taxon>
        <taxon>Caldicellulosiruptor</taxon>
    </lineage>
</organism>
<dbReference type="EMBL" id="AP024480">
    <property type="protein sequence ID" value="BCS80356.1"/>
    <property type="molecule type" value="Genomic_DNA"/>
</dbReference>
<protein>
    <submittedName>
        <fullName evidence="3">Uncharacterized protein</fullName>
    </submittedName>
</protein>
<feature type="transmembrane region" description="Helical" evidence="2">
    <location>
        <begin position="7"/>
        <end position="27"/>
    </location>
</feature>
<name>A0ABN6E4U9_9FIRM</name>
<dbReference type="Proteomes" id="UP000663623">
    <property type="component" value="Chromosome"/>
</dbReference>
<sequence length="220" mass="24460">MKRRRKTLLMIVGITLILIAIILAIAFEKALNSVLPPEMVKELLNDKSLNKELSSLINDENIAKDVQSAVYDQDKLKKDLAQAEGSNAAVTPSKPAIDKNLPATNEIKGKTGNQDSKSQELSNAANTNNKFQSSLNKNTPKNEQNSSSPKQDRLSISTSDQLEAAKIVLSVMSMGEIKELVSLYKSGKKNEAIQRGVMILKQRLSPEQKKRLMELYFKYK</sequence>
<keyword evidence="2" id="KW-1133">Transmembrane helix</keyword>